<dbReference type="Pfam" id="PF00664">
    <property type="entry name" value="ABC_membrane"/>
    <property type="match status" value="1"/>
</dbReference>
<evidence type="ECO:0000259" key="11">
    <source>
        <dbReference type="PROSITE" id="PS50893"/>
    </source>
</evidence>
<evidence type="ECO:0000256" key="4">
    <source>
        <dbReference type="ARBA" id="ARBA00022475"/>
    </source>
</evidence>
<feature type="domain" description="ABC transmembrane type-1" evidence="12">
    <location>
        <begin position="49"/>
        <end position="329"/>
    </location>
</feature>
<evidence type="ECO:0000256" key="9">
    <source>
        <dbReference type="ARBA" id="ARBA00023136"/>
    </source>
</evidence>
<dbReference type="GO" id="GO:0140359">
    <property type="term" value="F:ABC-type transporter activity"/>
    <property type="evidence" value="ECO:0007669"/>
    <property type="project" value="InterPro"/>
</dbReference>
<dbReference type="GO" id="GO:0005886">
    <property type="term" value="C:plasma membrane"/>
    <property type="evidence" value="ECO:0007669"/>
    <property type="project" value="UniProtKB-SubCell"/>
</dbReference>
<dbReference type="Proteomes" id="UP000702952">
    <property type="component" value="Unassembled WGS sequence"/>
</dbReference>
<feature type="domain" description="ABC transporter" evidence="11">
    <location>
        <begin position="366"/>
        <end position="607"/>
    </location>
</feature>
<dbReference type="AlphaFoldDB" id="A0AA44JBD4"/>
<comment type="similarity">
    <text evidence="2">Belongs to the ABC transporter superfamily.</text>
</comment>
<evidence type="ECO:0000256" key="10">
    <source>
        <dbReference type="SAM" id="Phobius"/>
    </source>
</evidence>
<feature type="transmembrane region" description="Helical" evidence="10">
    <location>
        <begin position="278"/>
        <end position="298"/>
    </location>
</feature>
<evidence type="ECO:0000256" key="6">
    <source>
        <dbReference type="ARBA" id="ARBA00022741"/>
    </source>
</evidence>
<evidence type="ECO:0000256" key="3">
    <source>
        <dbReference type="ARBA" id="ARBA00022448"/>
    </source>
</evidence>
<dbReference type="PROSITE" id="PS00211">
    <property type="entry name" value="ABC_TRANSPORTER_1"/>
    <property type="match status" value="1"/>
</dbReference>
<dbReference type="GO" id="GO:0016887">
    <property type="term" value="F:ATP hydrolysis activity"/>
    <property type="evidence" value="ECO:0007669"/>
    <property type="project" value="InterPro"/>
</dbReference>
<dbReference type="SMART" id="SM00382">
    <property type="entry name" value="AAA"/>
    <property type="match status" value="1"/>
</dbReference>
<evidence type="ECO:0000313" key="13">
    <source>
        <dbReference type="EMBL" id="NTC32050.1"/>
    </source>
</evidence>
<evidence type="ECO:0000313" key="14">
    <source>
        <dbReference type="Proteomes" id="UP000702952"/>
    </source>
</evidence>
<dbReference type="PANTHER" id="PTHR24221:SF203">
    <property type="entry name" value="ATP-BINDING_PERMEASE FUSION ABC TRANSPORTER-RELATED"/>
    <property type="match status" value="1"/>
</dbReference>
<dbReference type="RefSeq" id="WP_174021542.1">
    <property type="nucleotide sequence ID" value="NZ_JAAMAW010000022.1"/>
</dbReference>
<feature type="transmembrane region" description="Helical" evidence="10">
    <location>
        <begin position="47"/>
        <end position="69"/>
    </location>
</feature>
<keyword evidence="4" id="KW-1003">Cell membrane</keyword>
<evidence type="ECO:0000256" key="2">
    <source>
        <dbReference type="ARBA" id="ARBA00005417"/>
    </source>
</evidence>
<dbReference type="GO" id="GO:0005524">
    <property type="term" value="F:ATP binding"/>
    <property type="evidence" value="ECO:0007669"/>
    <property type="project" value="UniProtKB-KW"/>
</dbReference>
<keyword evidence="5 10" id="KW-0812">Transmembrane</keyword>
<feature type="transmembrane region" description="Helical" evidence="10">
    <location>
        <begin position="166"/>
        <end position="185"/>
    </location>
</feature>
<dbReference type="InterPro" id="IPR036640">
    <property type="entry name" value="ABC1_TM_sf"/>
</dbReference>
<feature type="transmembrane region" description="Helical" evidence="10">
    <location>
        <begin position="310"/>
        <end position="333"/>
    </location>
</feature>
<dbReference type="PROSITE" id="PS50893">
    <property type="entry name" value="ABC_TRANSPORTER_2"/>
    <property type="match status" value="1"/>
</dbReference>
<gene>
    <name evidence="13" type="ORF">G6M46_28320</name>
</gene>
<evidence type="ECO:0000256" key="5">
    <source>
        <dbReference type="ARBA" id="ARBA00022692"/>
    </source>
</evidence>
<protein>
    <submittedName>
        <fullName evidence="13">ABC transporter ATP-binding protein</fullName>
    </submittedName>
</protein>
<comment type="subcellular location">
    <subcellularLocation>
        <location evidence="1">Cell membrane</location>
        <topology evidence="1">Multi-pass membrane protein</topology>
    </subcellularLocation>
</comment>
<keyword evidence="3" id="KW-0813">Transport</keyword>
<keyword evidence="9 10" id="KW-0472">Membrane</keyword>
<evidence type="ECO:0000256" key="7">
    <source>
        <dbReference type="ARBA" id="ARBA00022840"/>
    </source>
</evidence>
<dbReference type="InterPro" id="IPR017871">
    <property type="entry name" value="ABC_transporter-like_CS"/>
</dbReference>
<reference evidence="13" key="1">
    <citation type="journal article" date="2020" name="Science">
        <title>Unexpected conservation and global transmission of agrobacterial virulence plasmids.</title>
        <authorList>
            <person name="Weisberg A.J."/>
            <person name="Davis E.W. 2nd"/>
            <person name="Tabima J."/>
            <person name="Belcher M.S."/>
            <person name="Miller M."/>
            <person name="Kuo C.H."/>
            <person name="Loper J.E."/>
            <person name="Grunwald N.J."/>
            <person name="Putnam M.L."/>
            <person name="Chang J.H."/>
        </authorList>
    </citation>
    <scope>NUCLEOTIDE SEQUENCE</scope>
    <source>
        <strain evidence="13">17-1853-1a</strain>
    </source>
</reference>
<feature type="transmembrane region" description="Helical" evidence="10">
    <location>
        <begin position="89"/>
        <end position="107"/>
    </location>
</feature>
<dbReference type="Gene3D" id="3.40.50.300">
    <property type="entry name" value="P-loop containing nucleotide triphosphate hydrolases"/>
    <property type="match status" value="1"/>
</dbReference>
<keyword evidence="6" id="KW-0547">Nucleotide-binding</keyword>
<dbReference type="EMBL" id="JAAMAY010000043">
    <property type="protein sequence ID" value="NTC32050.1"/>
    <property type="molecule type" value="Genomic_DNA"/>
</dbReference>
<proteinExistence type="inferred from homology"/>
<comment type="caution">
    <text evidence="13">The sequence shown here is derived from an EMBL/GenBank/DDBJ whole genome shotgun (WGS) entry which is preliminary data.</text>
</comment>
<dbReference type="InterPro" id="IPR011527">
    <property type="entry name" value="ABC1_TM_dom"/>
</dbReference>
<sequence>MPRPLNLLFQWLESRISIDSGYSLKHEPIRKDTVSFLQFHLAELKGWLVLIFATSLAFSLFEALMFLAIGWGIDALSRSRELGSEVSDLAYVGIACVVIIRPTLFFLSHISVDQIMVPNLSARVRWRSHLHTMKQPILFFLSQPAGGIANRVLQSGDAVRGATIEVFDNISYVLVFCLITCGYLVTLHVSFILVFSIWFTCFTCLICFFVRQARSAAQRNAAARSVLSGRIVDVYTNAATVKLFARTTDENNQLKLDLKAWAAKHQSLSRITTSSTSLLEILNSALIAGFAALSLFLWKLGAITEGQIAATLGLVLRIVGMSGWIMFLFKGVFDAIGVVRDSMDSIPDQSATEGSDQIFAYKQGRICFRDVSFSYNSEFPLFRNLHLEIEPGQKVGIVGQSGAGKSTILDLILGMHVAAKGEVLIDGQSVNSLDKASLWKSITLVSSQVPLLDRSVKENITLARPTACHAEIMEAAKLARADGFISGLVDSEGRTGFDAFIGGAGREISGGQRQRLMLARAFLKDSPILLLDEATSALDPRLEMDVVKDIITWLAGKQKTALVVSHRLSTLAALDRILVIDKGAIIEDGSHQQLLFQGGIYAELWHQQNANW</sequence>
<dbReference type="GO" id="GO:0034040">
    <property type="term" value="F:ATPase-coupled lipid transmembrane transporter activity"/>
    <property type="evidence" value="ECO:0007669"/>
    <property type="project" value="TreeGrafter"/>
</dbReference>
<dbReference type="InterPro" id="IPR039421">
    <property type="entry name" value="Type_1_exporter"/>
</dbReference>
<organism evidence="13 14">
    <name type="scientific">Agrobacterium tumefaciens</name>
    <dbReference type="NCBI Taxonomy" id="358"/>
    <lineage>
        <taxon>Bacteria</taxon>
        <taxon>Pseudomonadati</taxon>
        <taxon>Pseudomonadota</taxon>
        <taxon>Alphaproteobacteria</taxon>
        <taxon>Hyphomicrobiales</taxon>
        <taxon>Rhizobiaceae</taxon>
        <taxon>Rhizobium/Agrobacterium group</taxon>
        <taxon>Agrobacterium</taxon>
        <taxon>Agrobacterium tumefaciens complex</taxon>
    </lineage>
</organism>
<dbReference type="PROSITE" id="PS50929">
    <property type="entry name" value="ABC_TM1F"/>
    <property type="match status" value="1"/>
</dbReference>
<dbReference type="SUPFAM" id="SSF90123">
    <property type="entry name" value="ABC transporter transmembrane region"/>
    <property type="match status" value="1"/>
</dbReference>
<keyword evidence="8 10" id="KW-1133">Transmembrane helix</keyword>
<dbReference type="InterPro" id="IPR003439">
    <property type="entry name" value="ABC_transporter-like_ATP-bd"/>
</dbReference>
<dbReference type="PANTHER" id="PTHR24221">
    <property type="entry name" value="ATP-BINDING CASSETTE SUB-FAMILY B"/>
    <property type="match status" value="1"/>
</dbReference>
<evidence type="ECO:0000256" key="8">
    <source>
        <dbReference type="ARBA" id="ARBA00022989"/>
    </source>
</evidence>
<dbReference type="Gene3D" id="1.20.1560.10">
    <property type="entry name" value="ABC transporter type 1, transmembrane domain"/>
    <property type="match status" value="1"/>
</dbReference>
<feature type="transmembrane region" description="Helical" evidence="10">
    <location>
        <begin position="191"/>
        <end position="210"/>
    </location>
</feature>
<dbReference type="InterPro" id="IPR027417">
    <property type="entry name" value="P-loop_NTPase"/>
</dbReference>
<dbReference type="SUPFAM" id="SSF52540">
    <property type="entry name" value="P-loop containing nucleoside triphosphate hydrolases"/>
    <property type="match status" value="1"/>
</dbReference>
<keyword evidence="7 13" id="KW-0067">ATP-binding</keyword>
<accession>A0AA44JBD4</accession>
<evidence type="ECO:0000259" key="12">
    <source>
        <dbReference type="PROSITE" id="PS50929"/>
    </source>
</evidence>
<evidence type="ECO:0000256" key="1">
    <source>
        <dbReference type="ARBA" id="ARBA00004651"/>
    </source>
</evidence>
<dbReference type="Pfam" id="PF00005">
    <property type="entry name" value="ABC_tran"/>
    <property type="match status" value="1"/>
</dbReference>
<dbReference type="FunFam" id="3.40.50.300:FF:000299">
    <property type="entry name" value="ABC transporter ATP-binding protein/permease"/>
    <property type="match status" value="1"/>
</dbReference>
<name>A0AA44JBD4_AGRTU</name>
<dbReference type="InterPro" id="IPR003593">
    <property type="entry name" value="AAA+_ATPase"/>
</dbReference>